<dbReference type="GO" id="GO:0003682">
    <property type="term" value="F:chromatin binding"/>
    <property type="evidence" value="ECO:0007669"/>
    <property type="project" value="EnsemblFungi"/>
</dbReference>
<evidence type="ECO:0000256" key="11">
    <source>
        <dbReference type="PIRNR" id="PIRNR005719"/>
    </source>
</evidence>
<gene>
    <name evidence="14" type="ORF">LELG_02533</name>
</gene>
<dbReference type="GO" id="GO:1903342">
    <property type="term" value="P:negative regulation of meiotic DNA double-strand break formation"/>
    <property type="evidence" value="ECO:0007669"/>
    <property type="project" value="EnsemblFungi"/>
</dbReference>
<keyword evidence="9 11" id="KW-0539">Nucleus</keyword>
<dbReference type="FunFam" id="3.40.50.300:FF:000278">
    <property type="entry name" value="Structural maintenance of chromosomes 2"/>
    <property type="match status" value="1"/>
</dbReference>
<dbReference type="Gene3D" id="1.20.1060.20">
    <property type="match status" value="1"/>
</dbReference>
<dbReference type="GO" id="GO:0003690">
    <property type="term" value="F:double-stranded DNA binding"/>
    <property type="evidence" value="ECO:0007669"/>
    <property type="project" value="EnsemblFungi"/>
</dbReference>
<evidence type="ECO:0000256" key="2">
    <source>
        <dbReference type="ARBA" id="ARBA00005231"/>
    </source>
</evidence>
<keyword evidence="3" id="KW-0132">Cell division</keyword>
<dbReference type="eggNOG" id="KOG0933">
    <property type="taxonomic scope" value="Eukaryota"/>
</dbReference>
<dbReference type="Gene3D" id="3.40.50.300">
    <property type="entry name" value="P-loop containing nucleotide triphosphate hydrolases"/>
    <property type="match status" value="2"/>
</dbReference>
<dbReference type="InterPro" id="IPR003395">
    <property type="entry name" value="RecF/RecN/SMC_N"/>
</dbReference>
<keyword evidence="15" id="KW-1185">Reference proteome</keyword>
<dbReference type="GO" id="GO:0007076">
    <property type="term" value="P:mitotic chromosome condensation"/>
    <property type="evidence" value="ECO:0007669"/>
    <property type="project" value="EnsemblFungi"/>
</dbReference>
<dbReference type="EMBL" id="CH981526">
    <property type="protein sequence ID" value="EDK44354.1"/>
    <property type="molecule type" value="Genomic_DNA"/>
</dbReference>
<dbReference type="GO" id="GO:0000791">
    <property type="term" value="C:euchromatin"/>
    <property type="evidence" value="ECO:0007669"/>
    <property type="project" value="EnsemblFungi"/>
</dbReference>
<dbReference type="VEuPathDB" id="FungiDB:LELG_02533"/>
<comment type="subcellular location">
    <subcellularLocation>
        <location evidence="1 11">Nucleus</location>
    </subcellularLocation>
</comment>
<keyword evidence="7 12" id="KW-0175">Coiled coil</keyword>
<dbReference type="SUPFAM" id="SSF52540">
    <property type="entry name" value="P-loop containing nucleoside triphosphate hydrolases"/>
    <property type="match status" value="1"/>
</dbReference>
<dbReference type="OMA" id="THNKIAM"/>
<dbReference type="Pfam" id="PF02463">
    <property type="entry name" value="SMC_N"/>
    <property type="match status" value="1"/>
</dbReference>
<sequence>MKVDELIIDGFKSYATRTVISGWDASFNAITGLNGSGKSNILDAICFVLGISSMQTVRASNLQDLIYKRGQAGVTKASVTIVFNNSEISKSPIGFENCSTISVTRQIILGGTSKYLINGHKAQQQTVLSLFQSVQLNINNPNFLIMQGKITKVLNMRANEILSLIEEAAGTRTFEEKKAKAKKIMLKKDTKLLEIKTLLIEEIEPKFEKFRNDKRVFFEFQQTQIDLEKQQRLLVALEFSNLSSLLTNSSDSTNKYENKLAELQLDIDKVTHEIESLNEDLAQVKAARERNMNKDGELNALEQNESRLANELARLTTQRTLAKEELDSLLSKKQLLFIKKKELENLTNETKLSYDEHQKRLEEAKSNLARCKEIYEKKEELLAGLSTGLSAKGNVATGYSAELAELKNKLHLSKNLINQHKFKIEHLQRENQADEPKLFEAKKEYEHFVSKIKTIKEEITFREEKLQQSMGDFVGDTNPNELRDREERLHYEQDRLYNQLNHMKNNLRGLEFNYERPSQDFDDRLVRGVVAQLFELPEDSHDKAIALQQCAGGRLYNVVVDTSEVASQLLERGRLRKRVTMIPLDKINPAVIGSATIGHAEQIAPGKVQLALSLVNYHRDLHKAMQYVFGTTFICDDPNTAKAVTFHPQVRARSITIEGDTYEPEGNISGGSRRNNSALLLAVKDYNKLSQKLKVVDKEVSAVRDQLTQWEKTQHATSGLRNEIQMKKHELALLERKLETNKSVSLIRAVETRQQEILALEAEIEEHKKISAQLQQEITSTEKDLNEFNNDKSSKLESLKIEVGKLKKEYESKKELLANETENFQVLQWESEQRCSELEEIAQELHTMELALGQSETKESEDQDKQENLERDLAMVRAKIEDEKNSLAGLDEEFNELTRIIALKTKRVENHKIKIKSVQFELEKARNATSSLKERLDLIMGEFEWVMDARSVEKTIEQHPGVNYDEVKSQVAKLDEKFQSMRRKVNVNIMSMIEENEKREASLKSKVKIIEKDKKKIETTIAKLNGEIRKALNATYQKVSEDFGQIFADLLPGSFAKLVPVDMMDVTKGLEVKVKLGSVWKESLVELSGGQRSLIALSLIMALLQFNPAPMYILDEVDAALDLSHTQNIGHLIKTRFKGSQFIVVSLKEGMFTNANRIFRTRFQDGTSVVSVM</sequence>
<dbReference type="KEGG" id="lel:PVL30_003370"/>
<dbReference type="GO" id="GO:0070058">
    <property type="term" value="P:tRNA gene clustering"/>
    <property type="evidence" value="ECO:0007669"/>
    <property type="project" value="EnsemblFungi"/>
</dbReference>
<dbReference type="GO" id="GO:0005737">
    <property type="term" value="C:cytoplasm"/>
    <property type="evidence" value="ECO:0007669"/>
    <property type="project" value="EnsemblFungi"/>
</dbReference>
<dbReference type="HOGENOM" id="CLU_001042_9_0_1"/>
<dbReference type="GO" id="GO:1990814">
    <property type="term" value="F:DNA/DNA annealing activity"/>
    <property type="evidence" value="ECO:0007669"/>
    <property type="project" value="EnsemblFungi"/>
</dbReference>
<dbReference type="InParanoid" id="A5DYU6"/>
<evidence type="ECO:0000256" key="10">
    <source>
        <dbReference type="ARBA" id="ARBA00023306"/>
    </source>
</evidence>
<dbReference type="GO" id="GO:0005730">
    <property type="term" value="C:nucleolus"/>
    <property type="evidence" value="ECO:0007669"/>
    <property type="project" value="EnsemblFungi"/>
</dbReference>
<dbReference type="GO" id="GO:0000776">
    <property type="term" value="C:kinetochore"/>
    <property type="evidence" value="ECO:0007669"/>
    <property type="project" value="EnsemblFungi"/>
</dbReference>
<dbReference type="AlphaFoldDB" id="A5DYU6"/>
<feature type="coiled-coil region" evidence="12">
    <location>
        <begin position="866"/>
        <end position="935"/>
    </location>
</feature>
<evidence type="ECO:0000313" key="14">
    <source>
        <dbReference type="EMBL" id="EDK44354.1"/>
    </source>
</evidence>
<evidence type="ECO:0000256" key="1">
    <source>
        <dbReference type="ARBA" id="ARBA00004123"/>
    </source>
</evidence>
<dbReference type="FunCoup" id="A5DYU6">
    <property type="interactions" value="1018"/>
</dbReference>
<comment type="similarity">
    <text evidence="2">Belongs to the SMC family. SMC2 subfamily.</text>
</comment>
<dbReference type="Pfam" id="PF06470">
    <property type="entry name" value="SMC_hinge"/>
    <property type="match status" value="1"/>
</dbReference>
<accession>A5DYU6</accession>
<protein>
    <recommendedName>
        <fullName evidence="11">Structural maintenance of chromosomes protein</fullName>
    </recommendedName>
</protein>
<dbReference type="GO" id="GO:0016887">
    <property type="term" value="F:ATP hydrolysis activity"/>
    <property type="evidence" value="ECO:0007669"/>
    <property type="project" value="EnsemblFungi"/>
</dbReference>
<keyword evidence="5" id="KW-0498">Mitosis</keyword>
<dbReference type="InterPro" id="IPR024704">
    <property type="entry name" value="SMC"/>
</dbReference>
<feature type="coiled-coil region" evidence="12">
    <location>
        <begin position="253"/>
        <end position="381"/>
    </location>
</feature>
<dbReference type="InterPro" id="IPR036277">
    <property type="entry name" value="SMC_hinge_sf"/>
</dbReference>
<feature type="coiled-coil region" evidence="12">
    <location>
        <begin position="686"/>
        <end position="823"/>
    </location>
</feature>
<dbReference type="InterPro" id="IPR027417">
    <property type="entry name" value="P-loop_NTPase"/>
</dbReference>
<proteinExistence type="inferred from homology"/>
<evidence type="ECO:0000256" key="3">
    <source>
        <dbReference type="ARBA" id="ARBA00022618"/>
    </source>
</evidence>
<dbReference type="CDD" id="cd03273">
    <property type="entry name" value="ABC_SMC2_euk"/>
    <property type="match status" value="1"/>
</dbReference>
<reference evidence="14 15" key="1">
    <citation type="journal article" date="2009" name="Nature">
        <title>Evolution of pathogenicity and sexual reproduction in eight Candida genomes.</title>
        <authorList>
            <person name="Butler G."/>
            <person name="Rasmussen M.D."/>
            <person name="Lin M.F."/>
            <person name="Santos M.A."/>
            <person name="Sakthikumar S."/>
            <person name="Munro C.A."/>
            <person name="Rheinbay E."/>
            <person name="Grabherr M."/>
            <person name="Forche A."/>
            <person name="Reedy J.L."/>
            <person name="Agrafioti I."/>
            <person name="Arnaud M.B."/>
            <person name="Bates S."/>
            <person name="Brown A.J."/>
            <person name="Brunke S."/>
            <person name="Costanzo M.C."/>
            <person name="Fitzpatrick D.A."/>
            <person name="de Groot P.W."/>
            <person name="Harris D."/>
            <person name="Hoyer L.L."/>
            <person name="Hube B."/>
            <person name="Klis F.M."/>
            <person name="Kodira C."/>
            <person name="Lennard N."/>
            <person name="Logue M.E."/>
            <person name="Martin R."/>
            <person name="Neiman A.M."/>
            <person name="Nikolaou E."/>
            <person name="Quail M.A."/>
            <person name="Quinn J."/>
            <person name="Santos M.C."/>
            <person name="Schmitzberger F.F."/>
            <person name="Sherlock G."/>
            <person name="Shah P."/>
            <person name="Silverstein K.A."/>
            <person name="Skrzypek M.S."/>
            <person name="Soll D."/>
            <person name="Staggs R."/>
            <person name="Stansfield I."/>
            <person name="Stumpf M.P."/>
            <person name="Sudbery P.E."/>
            <person name="Srikantha T."/>
            <person name="Zeng Q."/>
            <person name="Berman J."/>
            <person name="Berriman M."/>
            <person name="Heitman J."/>
            <person name="Gow N.A."/>
            <person name="Lorenz M.C."/>
            <person name="Birren B.W."/>
            <person name="Kellis M."/>
            <person name="Cuomo C.A."/>
        </authorList>
    </citation>
    <scope>NUCLEOTIDE SEQUENCE [LARGE SCALE GENOMIC DNA]</scope>
    <source>
        <strain evidence="15">ATCC 11503 / BCRC 21390 / CBS 2605 / JCM 1781 / NBRC 1676 / NRRL YB-4239</strain>
    </source>
</reference>
<dbReference type="GO" id="GO:0051301">
    <property type="term" value="P:cell division"/>
    <property type="evidence" value="ECO:0007669"/>
    <property type="project" value="UniProtKB-KW"/>
</dbReference>
<dbReference type="GO" id="GO:0005524">
    <property type="term" value="F:ATP binding"/>
    <property type="evidence" value="ECO:0007669"/>
    <property type="project" value="UniProtKB-KW"/>
</dbReference>
<keyword evidence="8" id="KW-0226">DNA condensation</keyword>
<evidence type="ECO:0000256" key="12">
    <source>
        <dbReference type="SAM" id="Coils"/>
    </source>
</evidence>
<dbReference type="PIRSF" id="PIRSF005719">
    <property type="entry name" value="SMC"/>
    <property type="match status" value="1"/>
</dbReference>
<name>A5DYU6_LODEL</name>
<dbReference type="GO" id="GO:0000796">
    <property type="term" value="C:condensin complex"/>
    <property type="evidence" value="ECO:0007669"/>
    <property type="project" value="EnsemblFungi"/>
</dbReference>
<dbReference type="GeneID" id="5233640"/>
<dbReference type="InterPro" id="IPR010935">
    <property type="entry name" value="SMC_hinge"/>
</dbReference>
<feature type="domain" description="SMC hinge" evidence="13">
    <location>
        <begin position="524"/>
        <end position="645"/>
    </location>
</feature>
<dbReference type="STRING" id="379508.A5DYU6"/>
<evidence type="ECO:0000259" key="13">
    <source>
        <dbReference type="SMART" id="SM00968"/>
    </source>
</evidence>
<evidence type="ECO:0000256" key="8">
    <source>
        <dbReference type="ARBA" id="ARBA00023067"/>
    </source>
</evidence>
<dbReference type="SUPFAM" id="SSF75553">
    <property type="entry name" value="Smc hinge domain"/>
    <property type="match status" value="1"/>
</dbReference>
<dbReference type="Proteomes" id="UP000001996">
    <property type="component" value="Unassembled WGS sequence"/>
</dbReference>
<dbReference type="GO" id="GO:0034506">
    <property type="term" value="C:chromosome, centromeric core domain"/>
    <property type="evidence" value="ECO:0007669"/>
    <property type="project" value="EnsemblFungi"/>
</dbReference>
<dbReference type="Gene3D" id="3.30.70.1620">
    <property type="match status" value="1"/>
</dbReference>
<keyword evidence="4" id="KW-0547">Nucleotide-binding</keyword>
<dbReference type="GO" id="GO:0003680">
    <property type="term" value="F:minor groove of adenine-thymine-rich DNA binding"/>
    <property type="evidence" value="ECO:0007669"/>
    <property type="project" value="EnsemblFungi"/>
</dbReference>
<dbReference type="SMART" id="SM00968">
    <property type="entry name" value="SMC_hinge"/>
    <property type="match status" value="1"/>
</dbReference>
<keyword evidence="10" id="KW-0131">Cell cycle</keyword>
<evidence type="ECO:0000256" key="7">
    <source>
        <dbReference type="ARBA" id="ARBA00023054"/>
    </source>
</evidence>
<dbReference type="GO" id="GO:0070550">
    <property type="term" value="P:rDNA chromatin condensation"/>
    <property type="evidence" value="ECO:0007669"/>
    <property type="project" value="EnsemblFungi"/>
</dbReference>
<keyword evidence="6" id="KW-0067">ATP-binding</keyword>
<organism evidence="14 15">
    <name type="scientific">Lodderomyces elongisporus (strain ATCC 11503 / CBS 2605 / JCM 1781 / NBRC 1676 / NRRL YB-4239)</name>
    <name type="common">Yeast</name>
    <name type="synonym">Saccharomyces elongisporus</name>
    <dbReference type="NCBI Taxonomy" id="379508"/>
    <lineage>
        <taxon>Eukaryota</taxon>
        <taxon>Fungi</taxon>
        <taxon>Dikarya</taxon>
        <taxon>Ascomycota</taxon>
        <taxon>Saccharomycotina</taxon>
        <taxon>Pichiomycetes</taxon>
        <taxon>Debaryomycetaceae</taxon>
        <taxon>Candida/Lodderomyces clade</taxon>
        <taxon>Lodderomyces</taxon>
    </lineage>
</organism>
<dbReference type="OrthoDB" id="10255539at2759"/>
<feature type="coiled-coil region" evidence="12">
    <location>
        <begin position="964"/>
        <end position="1034"/>
    </location>
</feature>
<dbReference type="FunFam" id="3.40.50.300:FF:000385">
    <property type="entry name" value="Structural maintenance of chromosomes 2"/>
    <property type="match status" value="1"/>
</dbReference>
<evidence type="ECO:0000256" key="5">
    <source>
        <dbReference type="ARBA" id="ARBA00022776"/>
    </source>
</evidence>
<dbReference type="PANTHER" id="PTHR43977">
    <property type="entry name" value="STRUCTURAL MAINTENANCE OF CHROMOSOMES PROTEIN 3"/>
    <property type="match status" value="1"/>
</dbReference>
<dbReference type="InterPro" id="IPR027120">
    <property type="entry name" value="Smc2_ABC"/>
</dbReference>
<evidence type="ECO:0000256" key="4">
    <source>
        <dbReference type="ARBA" id="ARBA00022741"/>
    </source>
</evidence>
<evidence type="ECO:0000256" key="6">
    <source>
        <dbReference type="ARBA" id="ARBA00022840"/>
    </source>
</evidence>
<evidence type="ECO:0000256" key="9">
    <source>
        <dbReference type="ARBA" id="ARBA00023242"/>
    </source>
</evidence>
<evidence type="ECO:0000313" key="15">
    <source>
        <dbReference type="Proteomes" id="UP000001996"/>
    </source>
</evidence>